<evidence type="ECO:0000313" key="1">
    <source>
        <dbReference type="EMBL" id="MBG0738743.1"/>
    </source>
</evidence>
<organism evidence="1 2">
    <name type="scientific">Arthrobacter terrae</name>
    <dbReference type="NCBI Taxonomy" id="2935737"/>
    <lineage>
        <taxon>Bacteria</taxon>
        <taxon>Bacillati</taxon>
        <taxon>Actinomycetota</taxon>
        <taxon>Actinomycetes</taxon>
        <taxon>Micrococcales</taxon>
        <taxon>Micrococcaceae</taxon>
        <taxon>Arthrobacter</taxon>
    </lineage>
</organism>
<protein>
    <submittedName>
        <fullName evidence="1">Uncharacterized protein</fullName>
    </submittedName>
</protein>
<dbReference type="AlphaFoldDB" id="A0A931CS66"/>
<gene>
    <name evidence="1" type="ORF">IV500_04830</name>
</gene>
<sequence>MSLHHVTTETTGNSTTVTIDGLFRMTVVNGLATIHLAGKDVYVERDDSANVITVAPYHPRLAYVAPELRDQIRAELGL</sequence>
<reference evidence="1 2" key="1">
    <citation type="submission" date="2020-11" db="EMBL/GenBank/DDBJ databases">
        <title>Arthrobacter antarcticus sp. nov., isolated from Antarctic Soil.</title>
        <authorList>
            <person name="Li J."/>
        </authorList>
    </citation>
    <scope>NUCLEOTIDE SEQUENCE [LARGE SCALE GENOMIC DNA]</scope>
    <source>
        <strain evidence="1 2">Z1-20</strain>
    </source>
</reference>
<evidence type="ECO:0000313" key="2">
    <source>
        <dbReference type="Proteomes" id="UP000655366"/>
    </source>
</evidence>
<dbReference type="EMBL" id="JADNYM010000005">
    <property type="protein sequence ID" value="MBG0738743.1"/>
    <property type="molecule type" value="Genomic_DNA"/>
</dbReference>
<dbReference type="Proteomes" id="UP000655366">
    <property type="component" value="Unassembled WGS sequence"/>
</dbReference>
<accession>A0A931CS66</accession>
<name>A0A931CS66_9MICC</name>
<proteinExistence type="predicted"/>
<comment type="caution">
    <text evidence="1">The sequence shown here is derived from an EMBL/GenBank/DDBJ whole genome shotgun (WGS) entry which is preliminary data.</text>
</comment>
<keyword evidence="2" id="KW-1185">Reference proteome</keyword>
<dbReference type="RefSeq" id="WP_196395686.1">
    <property type="nucleotide sequence ID" value="NZ_JADNYM010000005.1"/>
</dbReference>